<evidence type="ECO:0000256" key="3">
    <source>
        <dbReference type="ARBA" id="ARBA00019622"/>
    </source>
</evidence>
<dbReference type="PANTHER" id="PTHR46567">
    <property type="entry name" value="MEDIATOR OF RNA POLYMERASE II TRANSCRIPTION SUBUNIT 12"/>
    <property type="match status" value="1"/>
</dbReference>
<dbReference type="GO" id="GO:0006357">
    <property type="term" value="P:regulation of transcription by RNA polymerase II"/>
    <property type="evidence" value="ECO:0007669"/>
    <property type="project" value="InterPro"/>
</dbReference>
<dbReference type="GO" id="GO:0003712">
    <property type="term" value="F:transcription coregulator activity"/>
    <property type="evidence" value="ECO:0007669"/>
    <property type="project" value="InterPro"/>
</dbReference>
<organism evidence="10 11">
    <name type="scientific">Starmerella bacillaris</name>
    <name type="common">Yeast</name>
    <name type="synonym">Candida zemplinina</name>
    <dbReference type="NCBI Taxonomy" id="1247836"/>
    <lineage>
        <taxon>Eukaryota</taxon>
        <taxon>Fungi</taxon>
        <taxon>Dikarya</taxon>
        <taxon>Ascomycota</taxon>
        <taxon>Saccharomycotina</taxon>
        <taxon>Dipodascomycetes</taxon>
        <taxon>Dipodascales</taxon>
        <taxon>Trichomonascaceae</taxon>
        <taxon>Starmerella</taxon>
    </lineage>
</organism>
<comment type="similarity">
    <text evidence="2">Belongs to the Mediator complex subunit 12 family.</text>
</comment>
<accession>A0AAV5RKN0</accession>
<evidence type="ECO:0000259" key="9">
    <source>
        <dbReference type="SMART" id="SM01281"/>
    </source>
</evidence>
<evidence type="ECO:0000256" key="5">
    <source>
        <dbReference type="ARBA" id="ARBA00023163"/>
    </source>
</evidence>
<sequence length="1177" mass="135102">MGDPLDEDKWTPPGPKLWPDEIQHGVVPVQYTRKEKASNPFGSALKHWSTLPALSHFMLDAISVRQKSRRLCEPHAFQVPPFITMSSQRRSAWLRLLQDPSVSLTALSNGVPHGIVGARLLCTVLELRIPLTRALWFIKCVNSNEIRAYKKHNLPVQVWYSEWTDSVLKFVEGIIDAFGTSGVLDLKRWELQMEYTCDLLLRLFNNRILNRPKILYWILRSVHYGPFKRLPCVVHLINLLWKPLTDEVMAPMLSRSIALRYANAKANLDAYHRENIPDNINHREEKAQIISKNRAYEDEKNKIHALFDPILLKLAKTNRNAFIIPDLWHVIAPSFHGSKFSDITDYRNTSFIVRDPLDSRLWSKTLKMHHLLAQFTIPYNIDELVASVVSLETAFREMVHDLILRAAFVDTSASYSICILLMKIIANVKTVSVGDCASEFLLGPYLSSLPPGLGKLVNELVKANLMNVDMYLTRVIAAGIIYEKSSSIEIEDEHESCKKLQLQILRSIPVMYLRPNTKSLLNMVLQRSGNIMPAVNLKPYINKGKSLLLGSKLYDNEIHIQNLYSTERNQVYSELVSMFKELGPDSTSPVAFIKFCDYLSPYNCETICPLYEVLSTVVRISTCIGMVNCALRQFLIRLMAFTCSDLVDSFAKLILEKLKVSSERSMDSNLSWIATDKIEVLKMAIKDPEIMFGFDRLMPHRINIVTNTPDEKPNLHQLLELHSNSRHDLSLSTILSYSEEEHFISTIRDYARKHRDFDKGVLIKLLCCNVIRMEDVICPELQNMLLFSQPNEIGLRFEDIESITRIRRKYLAKRSFDSLINLVSSIRPDEVPFKFAYQYPSVFLNDLIQPCLENEALQERLLSALHVKKDELSFSYVLQRSTPFTLTYNLGLTTLLFHKYDPERIADEVFKAALSLPSHSKSLTGILGRYCPKLKVYLLTRCINSFLLTKYEDTTSEMIDAKSLIFGSLTEHVAEPLDWTFENAWKYLSNVVDKINELSSTYKIESPQNCRLDRDLSDSKEDHYPPNKQDTPESSECDNLVSSAYSTSKDDQIQEEFLKLRKALVLLIRIVVVRKRKAGPEVVPKLESIDFTFYDDKLYHFVQDAVIVLKREEVMKHDPISAGNSMLDGLALFSRSTKMYEPLPIYPTDLIPDTNQPNVTNNRPVDLFLFETYHDVS</sequence>
<feature type="compositionally biased region" description="Basic and acidic residues" evidence="8">
    <location>
        <begin position="1015"/>
        <end position="1025"/>
    </location>
</feature>
<protein>
    <recommendedName>
        <fullName evidence="3">Mediator of RNA polymerase II transcription subunit 12</fullName>
    </recommendedName>
    <alternativeName>
        <fullName evidence="7">Mediator complex subunit 12</fullName>
    </alternativeName>
</protein>
<gene>
    <name evidence="10" type="ORF">DASB73_025750</name>
</gene>
<dbReference type="EMBL" id="BTGC01000008">
    <property type="protein sequence ID" value="GMM51612.1"/>
    <property type="molecule type" value="Genomic_DNA"/>
</dbReference>
<comment type="subcellular location">
    <subcellularLocation>
        <location evidence="1">Nucleus</location>
    </subcellularLocation>
</comment>
<evidence type="ECO:0000256" key="2">
    <source>
        <dbReference type="ARBA" id="ARBA00010289"/>
    </source>
</evidence>
<dbReference type="Pfam" id="PF09497">
    <property type="entry name" value="Med12"/>
    <property type="match status" value="1"/>
</dbReference>
<dbReference type="GO" id="GO:0016592">
    <property type="term" value="C:mediator complex"/>
    <property type="evidence" value="ECO:0007669"/>
    <property type="project" value="InterPro"/>
</dbReference>
<proteinExistence type="inferred from homology"/>
<dbReference type="SMART" id="SM01281">
    <property type="entry name" value="Med12"/>
    <property type="match status" value="1"/>
</dbReference>
<evidence type="ECO:0000313" key="10">
    <source>
        <dbReference type="EMBL" id="GMM51612.1"/>
    </source>
</evidence>
<keyword evidence="11" id="KW-1185">Reference proteome</keyword>
<evidence type="ECO:0000256" key="6">
    <source>
        <dbReference type="ARBA" id="ARBA00023242"/>
    </source>
</evidence>
<evidence type="ECO:0000256" key="1">
    <source>
        <dbReference type="ARBA" id="ARBA00004123"/>
    </source>
</evidence>
<feature type="domain" description="Mediator complex subunit Med12" evidence="9">
    <location>
        <begin position="76"/>
        <end position="139"/>
    </location>
</feature>
<keyword evidence="5" id="KW-0804">Transcription</keyword>
<evidence type="ECO:0000313" key="11">
    <source>
        <dbReference type="Proteomes" id="UP001362899"/>
    </source>
</evidence>
<dbReference type="PANTHER" id="PTHR46567:SF1">
    <property type="entry name" value="MEDIATOR OF RNA POLYMERASE II TRANSCRIPTION SUBUNIT 12"/>
    <property type="match status" value="1"/>
</dbReference>
<evidence type="ECO:0000256" key="8">
    <source>
        <dbReference type="SAM" id="MobiDB-lite"/>
    </source>
</evidence>
<feature type="region of interest" description="Disordered" evidence="8">
    <location>
        <begin position="1015"/>
        <end position="1038"/>
    </location>
</feature>
<dbReference type="InterPro" id="IPR019035">
    <property type="entry name" value="Mediator_Med12"/>
</dbReference>
<reference evidence="10 11" key="1">
    <citation type="journal article" date="2023" name="Elife">
        <title>Identification of key yeast species and microbe-microbe interactions impacting larval growth of Drosophila in the wild.</title>
        <authorList>
            <person name="Mure A."/>
            <person name="Sugiura Y."/>
            <person name="Maeda R."/>
            <person name="Honda K."/>
            <person name="Sakurai N."/>
            <person name="Takahashi Y."/>
            <person name="Watada M."/>
            <person name="Katoh T."/>
            <person name="Gotoh A."/>
            <person name="Gotoh Y."/>
            <person name="Taniguchi I."/>
            <person name="Nakamura K."/>
            <person name="Hayashi T."/>
            <person name="Katayama T."/>
            <person name="Uemura T."/>
            <person name="Hattori Y."/>
        </authorList>
    </citation>
    <scope>NUCLEOTIDE SEQUENCE [LARGE SCALE GENOMIC DNA]</scope>
    <source>
        <strain evidence="10 11">SB-73</strain>
    </source>
</reference>
<name>A0AAV5RKN0_STABA</name>
<comment type="caution">
    <text evidence="10">The sequence shown here is derived from an EMBL/GenBank/DDBJ whole genome shotgun (WGS) entry which is preliminary data.</text>
</comment>
<dbReference type="AlphaFoldDB" id="A0AAV5RKN0"/>
<keyword evidence="6" id="KW-0539">Nucleus</keyword>
<evidence type="ECO:0000256" key="4">
    <source>
        <dbReference type="ARBA" id="ARBA00023015"/>
    </source>
</evidence>
<dbReference type="Proteomes" id="UP001362899">
    <property type="component" value="Unassembled WGS sequence"/>
</dbReference>
<keyword evidence="4" id="KW-0805">Transcription regulation</keyword>
<evidence type="ECO:0000256" key="7">
    <source>
        <dbReference type="ARBA" id="ARBA00032010"/>
    </source>
</evidence>